<reference evidence="3" key="1">
    <citation type="submission" date="2016-10" db="EMBL/GenBank/DDBJ databases">
        <authorList>
            <person name="Varghese N."/>
            <person name="Submissions S."/>
        </authorList>
    </citation>
    <scope>NUCLEOTIDE SEQUENCE [LARGE SCALE GENOMIC DNA]</scope>
    <source>
        <strain evidence="3">CGMCC 4.578</strain>
    </source>
</reference>
<dbReference type="RefSeq" id="WP_090063181.1">
    <property type="nucleotide sequence ID" value="NZ_FOFT01000001.1"/>
</dbReference>
<dbReference type="EMBL" id="FOFT01000001">
    <property type="protein sequence ID" value="SEP99287.1"/>
    <property type="molecule type" value="Genomic_DNA"/>
</dbReference>
<accession>A0A1H9CE57</accession>
<evidence type="ECO:0000256" key="1">
    <source>
        <dbReference type="SAM" id="MobiDB-lite"/>
    </source>
</evidence>
<protein>
    <submittedName>
        <fullName evidence="2">Uncharacterized protein</fullName>
    </submittedName>
</protein>
<sequence>MTDDSKRRVTIDGMSWQFPPADAAKVIAEIEGAMTNGTVARLSLFDDDGAATVFFNGRLVSSVVVDNGNGPRPTEISGRAGGGQPRETTDLPH</sequence>
<keyword evidence="3" id="KW-1185">Reference proteome</keyword>
<dbReference type="Proteomes" id="UP000199028">
    <property type="component" value="Unassembled WGS sequence"/>
</dbReference>
<proteinExistence type="predicted"/>
<organism evidence="2 3">
    <name type="scientific">Lentzea flaviverrucosa</name>
    <dbReference type="NCBI Taxonomy" id="200379"/>
    <lineage>
        <taxon>Bacteria</taxon>
        <taxon>Bacillati</taxon>
        <taxon>Actinomycetota</taxon>
        <taxon>Actinomycetes</taxon>
        <taxon>Pseudonocardiales</taxon>
        <taxon>Pseudonocardiaceae</taxon>
        <taxon>Lentzea</taxon>
    </lineage>
</organism>
<evidence type="ECO:0000313" key="3">
    <source>
        <dbReference type="Proteomes" id="UP000199028"/>
    </source>
</evidence>
<name>A0A1H9CE57_9PSEU</name>
<dbReference type="AlphaFoldDB" id="A0A1H9CE57"/>
<feature type="region of interest" description="Disordered" evidence="1">
    <location>
        <begin position="66"/>
        <end position="93"/>
    </location>
</feature>
<gene>
    <name evidence="2" type="ORF">SAMN05216195_101755</name>
</gene>
<evidence type="ECO:0000313" key="2">
    <source>
        <dbReference type="EMBL" id="SEP99287.1"/>
    </source>
</evidence>